<keyword evidence="2" id="KW-1185">Reference proteome</keyword>
<comment type="caution">
    <text evidence="1">The sequence shown here is derived from an EMBL/GenBank/DDBJ whole genome shotgun (WGS) entry which is preliminary data.</text>
</comment>
<organism evidence="1 2">
    <name type="scientific">Cirrhinus mrigala</name>
    <name type="common">Mrigala</name>
    <dbReference type="NCBI Taxonomy" id="683832"/>
    <lineage>
        <taxon>Eukaryota</taxon>
        <taxon>Metazoa</taxon>
        <taxon>Chordata</taxon>
        <taxon>Craniata</taxon>
        <taxon>Vertebrata</taxon>
        <taxon>Euteleostomi</taxon>
        <taxon>Actinopterygii</taxon>
        <taxon>Neopterygii</taxon>
        <taxon>Teleostei</taxon>
        <taxon>Ostariophysi</taxon>
        <taxon>Cypriniformes</taxon>
        <taxon>Cyprinidae</taxon>
        <taxon>Labeoninae</taxon>
        <taxon>Labeonini</taxon>
        <taxon>Cirrhinus</taxon>
    </lineage>
</organism>
<dbReference type="EMBL" id="JAMKFB020000015">
    <property type="protein sequence ID" value="KAL0173768.1"/>
    <property type="molecule type" value="Genomic_DNA"/>
</dbReference>
<evidence type="ECO:0000313" key="2">
    <source>
        <dbReference type="Proteomes" id="UP001529510"/>
    </source>
</evidence>
<name>A0ABD0PI74_CIRMR</name>
<protein>
    <submittedName>
        <fullName evidence="1">Uncharacterized protein</fullName>
    </submittedName>
</protein>
<proteinExistence type="predicted"/>
<sequence length="123" mass="13637">LQVTAALISKYPSILPADDLMPLLGLLCQLQGQQQRRNERGPYVLHCLREVALCHAKSSGNCSVHAAEVGRLWGRVWVLALRGVGQTESLCLELLRIMVKESLVPVDREFWKVFSGAVCKPSL</sequence>
<dbReference type="AlphaFoldDB" id="A0ABD0PI74"/>
<reference evidence="1 2" key="1">
    <citation type="submission" date="2024-05" db="EMBL/GenBank/DDBJ databases">
        <title>Genome sequencing and assembly of Indian major carp, Cirrhinus mrigala (Hamilton, 1822).</title>
        <authorList>
            <person name="Mohindra V."/>
            <person name="Chowdhury L.M."/>
            <person name="Lal K."/>
            <person name="Jena J.K."/>
        </authorList>
    </citation>
    <scope>NUCLEOTIDE SEQUENCE [LARGE SCALE GENOMIC DNA]</scope>
    <source>
        <strain evidence="1">CM1030</strain>
        <tissue evidence="1">Blood</tissue>
    </source>
</reference>
<dbReference type="Proteomes" id="UP001529510">
    <property type="component" value="Unassembled WGS sequence"/>
</dbReference>
<evidence type="ECO:0000313" key="1">
    <source>
        <dbReference type="EMBL" id="KAL0173768.1"/>
    </source>
</evidence>
<accession>A0ABD0PI74</accession>
<feature type="non-terminal residue" evidence="1">
    <location>
        <position position="1"/>
    </location>
</feature>
<feature type="non-terminal residue" evidence="1">
    <location>
        <position position="123"/>
    </location>
</feature>
<gene>
    <name evidence="1" type="ORF">M9458_029736</name>
</gene>